<proteinExistence type="predicted"/>
<reference evidence="1 2" key="1">
    <citation type="submission" date="2024-05" db="EMBL/GenBank/DDBJ databases">
        <authorList>
            <person name="Venkateswaran K."/>
        </authorList>
    </citation>
    <scope>NUCLEOTIDE SEQUENCE [LARGE SCALE GENOMIC DNA]</scope>
    <source>
        <strain evidence="1 2">179-C4-2-HS</strain>
    </source>
</reference>
<name>A0ABV4YL36_9BACI</name>
<dbReference type="Proteomes" id="UP001241748">
    <property type="component" value="Unassembled WGS sequence"/>
</dbReference>
<sequence length="155" mass="17944">MKKLWLSINILLCFLLILNPAVTSGEYQNILKMEELSIKVMPEFAYQPKDGKKDHPPLLIGYQGTMRNLSEQPQKGQVELPLPMEENKFRIGYVADYSSDLSKVFEIEYIIDQEKGTISWTTSEEIQPNDVYKFVVEFYTDSIKVDKEKNAFIPV</sequence>
<evidence type="ECO:0000313" key="1">
    <source>
        <dbReference type="EMBL" id="MFB3165571.1"/>
    </source>
</evidence>
<organism evidence="1 2">
    <name type="scientific">Neobacillus driksii</name>
    <dbReference type="NCBI Taxonomy" id="3035913"/>
    <lineage>
        <taxon>Bacteria</taxon>
        <taxon>Bacillati</taxon>
        <taxon>Bacillota</taxon>
        <taxon>Bacilli</taxon>
        <taxon>Bacillales</taxon>
        <taxon>Bacillaceae</taxon>
        <taxon>Neobacillus</taxon>
    </lineage>
</organism>
<gene>
    <name evidence="1" type="ORF">P5G62_000260</name>
</gene>
<dbReference type="RefSeq" id="WP_306076271.1">
    <property type="nucleotide sequence ID" value="NZ_JAROBZ020000001.1"/>
</dbReference>
<keyword evidence="2" id="KW-1185">Reference proteome</keyword>
<comment type="caution">
    <text evidence="1">The sequence shown here is derived from an EMBL/GenBank/DDBJ whole genome shotgun (WGS) entry which is preliminary data.</text>
</comment>
<evidence type="ECO:0000313" key="2">
    <source>
        <dbReference type="Proteomes" id="UP001241748"/>
    </source>
</evidence>
<protein>
    <recommendedName>
        <fullName evidence="3">DUF3888 domain-containing protein</fullName>
    </recommendedName>
</protein>
<dbReference type="EMBL" id="JAROBZ020000001">
    <property type="protein sequence ID" value="MFB3165571.1"/>
    <property type="molecule type" value="Genomic_DNA"/>
</dbReference>
<evidence type="ECO:0008006" key="3">
    <source>
        <dbReference type="Google" id="ProtNLM"/>
    </source>
</evidence>
<accession>A0ABV4YL36</accession>